<dbReference type="EMBL" id="ML121532">
    <property type="protein sequence ID" value="RPB27069.1"/>
    <property type="molecule type" value="Genomic_DNA"/>
</dbReference>
<feature type="non-terminal residue" evidence="2">
    <location>
        <position position="444"/>
    </location>
</feature>
<dbReference type="InterPro" id="IPR036928">
    <property type="entry name" value="AS_sf"/>
</dbReference>
<proteinExistence type="predicted"/>
<keyword evidence="3" id="KW-1185">Reference proteome</keyword>
<dbReference type="OrthoDB" id="167809at2759"/>
<evidence type="ECO:0000313" key="2">
    <source>
        <dbReference type="EMBL" id="RPB27069.1"/>
    </source>
</evidence>
<reference evidence="2 3" key="1">
    <citation type="journal article" date="2018" name="Nat. Ecol. Evol.">
        <title>Pezizomycetes genomes reveal the molecular basis of ectomycorrhizal truffle lifestyle.</title>
        <authorList>
            <person name="Murat C."/>
            <person name="Payen T."/>
            <person name="Noel B."/>
            <person name="Kuo A."/>
            <person name="Morin E."/>
            <person name="Chen J."/>
            <person name="Kohler A."/>
            <person name="Krizsan K."/>
            <person name="Balestrini R."/>
            <person name="Da Silva C."/>
            <person name="Montanini B."/>
            <person name="Hainaut M."/>
            <person name="Levati E."/>
            <person name="Barry K.W."/>
            <person name="Belfiori B."/>
            <person name="Cichocki N."/>
            <person name="Clum A."/>
            <person name="Dockter R.B."/>
            <person name="Fauchery L."/>
            <person name="Guy J."/>
            <person name="Iotti M."/>
            <person name="Le Tacon F."/>
            <person name="Lindquist E.A."/>
            <person name="Lipzen A."/>
            <person name="Malagnac F."/>
            <person name="Mello A."/>
            <person name="Molinier V."/>
            <person name="Miyauchi S."/>
            <person name="Poulain J."/>
            <person name="Riccioni C."/>
            <person name="Rubini A."/>
            <person name="Sitrit Y."/>
            <person name="Splivallo R."/>
            <person name="Traeger S."/>
            <person name="Wang M."/>
            <person name="Zifcakova L."/>
            <person name="Wipf D."/>
            <person name="Zambonelli A."/>
            <person name="Paolocci F."/>
            <person name="Nowrousian M."/>
            <person name="Ottonello S."/>
            <person name="Baldrian P."/>
            <person name="Spatafora J.W."/>
            <person name="Henrissat B."/>
            <person name="Nagy L.G."/>
            <person name="Aury J.M."/>
            <person name="Wincker P."/>
            <person name="Grigoriev I.V."/>
            <person name="Bonfante P."/>
            <person name="Martin F.M."/>
        </authorList>
    </citation>
    <scope>NUCLEOTIDE SEQUENCE [LARGE SCALE GENOMIC DNA]</scope>
    <source>
        <strain evidence="2 3">ATCC MYA-4762</strain>
    </source>
</reference>
<name>A0A3N4LZR1_9PEZI</name>
<dbReference type="STRING" id="1051890.A0A3N4LZR1"/>
<dbReference type="Gene3D" id="1.20.58.1700">
    <property type="match status" value="1"/>
</dbReference>
<organism evidence="2 3">
    <name type="scientific">Terfezia boudieri ATCC MYA-4762</name>
    <dbReference type="NCBI Taxonomy" id="1051890"/>
    <lineage>
        <taxon>Eukaryota</taxon>
        <taxon>Fungi</taxon>
        <taxon>Dikarya</taxon>
        <taxon>Ascomycota</taxon>
        <taxon>Pezizomycotina</taxon>
        <taxon>Pezizomycetes</taxon>
        <taxon>Pezizales</taxon>
        <taxon>Pezizaceae</taxon>
        <taxon>Terfezia</taxon>
    </lineage>
</organism>
<evidence type="ECO:0000259" key="1">
    <source>
        <dbReference type="Pfam" id="PF01425"/>
    </source>
</evidence>
<feature type="domain" description="Amidase" evidence="1">
    <location>
        <begin position="65"/>
        <end position="234"/>
    </location>
</feature>
<accession>A0A3N4LZR1</accession>
<dbReference type="Pfam" id="PF01425">
    <property type="entry name" value="Amidase"/>
    <property type="match status" value="1"/>
</dbReference>
<dbReference type="SUPFAM" id="SSF75304">
    <property type="entry name" value="Amidase signature (AS) enzymes"/>
    <property type="match status" value="1"/>
</dbReference>
<dbReference type="PANTHER" id="PTHR11895:SF169">
    <property type="entry name" value="GLUTAMYL-TRNA(GLN) AMIDOTRANSFERASE"/>
    <property type="match status" value="1"/>
</dbReference>
<dbReference type="GO" id="GO:0003824">
    <property type="term" value="F:catalytic activity"/>
    <property type="evidence" value="ECO:0007669"/>
    <property type="project" value="InterPro"/>
</dbReference>
<dbReference type="PANTHER" id="PTHR11895">
    <property type="entry name" value="TRANSAMIDASE"/>
    <property type="match status" value="1"/>
</dbReference>
<feature type="non-terminal residue" evidence="2">
    <location>
        <position position="1"/>
    </location>
</feature>
<dbReference type="InterPro" id="IPR023631">
    <property type="entry name" value="Amidase_dom"/>
</dbReference>
<dbReference type="InterPro" id="IPR000120">
    <property type="entry name" value="Amidase"/>
</dbReference>
<dbReference type="AlphaFoldDB" id="A0A3N4LZR1"/>
<dbReference type="InParanoid" id="A0A3N4LZR1"/>
<dbReference type="Proteomes" id="UP000267821">
    <property type="component" value="Unassembled WGS sequence"/>
</dbReference>
<sequence>LTISAIHGSYSTSSHTPRSLLVALHSHITALTATNPHIFAHLFPLSHILSRVDSLLQSHPHGPTSQTPLWGIPFVVKDNFDIAGVPTIVSCHPITYTPTTSSPAYHALITAGAICIGKATMDQLATGLTGTRVPEGYPSCVYGPHGRGAYVPGGSSSGSAVAVGMGLVPFALGTDTAGSGRVPAGFNGCFVFKARPGVGMEGVFPACKSLDSLAIFGARDGGVRGLSMVWDVIQGAVVGKGEDVPRSVNPLVGGNMAKKGSGVKFTTPPLAELKKICSPQYFHCFSKLISHLQSQSQQDPHLPQPAPPLSAAAWEKLTTAGKLVYSGAYLYERLTILPTHRPTEWLSELKPHFDPSVFTLLSSAAQNSLQYTPEQIFRDLHFVVGVTQWARKVVFEDGEVMVLLPSAPGHPKVLEVEGNPVEVGEWLGSLMGWANVLGCEAVGL</sequence>
<protein>
    <submittedName>
        <fullName evidence="2">Amidase signature enzyme</fullName>
    </submittedName>
</protein>
<evidence type="ECO:0000313" key="3">
    <source>
        <dbReference type="Proteomes" id="UP000267821"/>
    </source>
</evidence>
<gene>
    <name evidence="2" type="ORF">L211DRAFT_770815</name>
</gene>
<dbReference type="Gene3D" id="3.90.1300.10">
    <property type="entry name" value="Amidase signature (AS) domain"/>
    <property type="match status" value="1"/>
</dbReference>